<evidence type="ECO:0000313" key="1">
    <source>
        <dbReference type="EMBL" id="RDY01277.1"/>
    </source>
</evidence>
<proteinExistence type="predicted"/>
<evidence type="ECO:0000313" key="2">
    <source>
        <dbReference type="Proteomes" id="UP000257109"/>
    </source>
</evidence>
<dbReference type="PANTHER" id="PTHR33067:SF9">
    <property type="entry name" value="RNA-DIRECTED DNA POLYMERASE"/>
    <property type="match status" value="1"/>
</dbReference>
<dbReference type="Gene3D" id="2.40.70.10">
    <property type="entry name" value="Acid Proteases"/>
    <property type="match status" value="1"/>
</dbReference>
<name>A0A371HER9_MUCPR</name>
<sequence>MQVGQLADIGITITGSQLSSAATGQRHYIAISNQTVSARRSETNEDLLKLFRKVPKYLKILKKLYIHKRKKIKGAIETREIVLALVKHEDSNAGKCQDPGIFFVPCTIGNYTFTDAMLDLGASINVMPTSVYKSLNLGDLDSTGIEIQLANRSVFSHGQLCMEALHANSEDRHHVRVYPEADLKTDDDSYPKLDPSWYRKTDSTLARFKHVQM</sequence>
<organism evidence="1 2">
    <name type="scientific">Mucuna pruriens</name>
    <name type="common">Velvet bean</name>
    <name type="synonym">Dolichos pruriens</name>
    <dbReference type="NCBI Taxonomy" id="157652"/>
    <lineage>
        <taxon>Eukaryota</taxon>
        <taxon>Viridiplantae</taxon>
        <taxon>Streptophyta</taxon>
        <taxon>Embryophyta</taxon>
        <taxon>Tracheophyta</taxon>
        <taxon>Spermatophyta</taxon>
        <taxon>Magnoliopsida</taxon>
        <taxon>eudicotyledons</taxon>
        <taxon>Gunneridae</taxon>
        <taxon>Pentapetalae</taxon>
        <taxon>rosids</taxon>
        <taxon>fabids</taxon>
        <taxon>Fabales</taxon>
        <taxon>Fabaceae</taxon>
        <taxon>Papilionoideae</taxon>
        <taxon>50 kb inversion clade</taxon>
        <taxon>NPAAA clade</taxon>
        <taxon>indigoferoid/millettioid clade</taxon>
        <taxon>Phaseoleae</taxon>
        <taxon>Mucuna</taxon>
    </lineage>
</organism>
<gene>
    <name evidence="1" type="ORF">CR513_15416</name>
</gene>
<protein>
    <submittedName>
        <fullName evidence="1">Uncharacterized protein</fullName>
    </submittedName>
</protein>
<dbReference type="InterPro" id="IPR021109">
    <property type="entry name" value="Peptidase_aspartic_dom_sf"/>
</dbReference>
<keyword evidence="2" id="KW-1185">Reference proteome</keyword>
<dbReference type="AlphaFoldDB" id="A0A371HER9"/>
<comment type="caution">
    <text evidence="1">The sequence shown here is derived from an EMBL/GenBank/DDBJ whole genome shotgun (WGS) entry which is preliminary data.</text>
</comment>
<dbReference type="Proteomes" id="UP000257109">
    <property type="component" value="Unassembled WGS sequence"/>
</dbReference>
<reference evidence="1" key="1">
    <citation type="submission" date="2018-05" db="EMBL/GenBank/DDBJ databases">
        <title>Draft genome of Mucuna pruriens seed.</title>
        <authorList>
            <person name="Nnadi N.E."/>
            <person name="Vos R."/>
            <person name="Hasami M.H."/>
            <person name="Devisetty U.K."/>
            <person name="Aguiy J.C."/>
        </authorList>
    </citation>
    <scope>NUCLEOTIDE SEQUENCE [LARGE SCALE GENOMIC DNA]</scope>
    <source>
        <strain evidence="1">JCA_2017</strain>
    </source>
</reference>
<feature type="non-terminal residue" evidence="1">
    <location>
        <position position="1"/>
    </location>
</feature>
<dbReference type="EMBL" id="QJKJ01002797">
    <property type="protein sequence ID" value="RDY01277.1"/>
    <property type="molecule type" value="Genomic_DNA"/>
</dbReference>
<accession>A0A371HER9</accession>
<dbReference type="PANTHER" id="PTHR33067">
    <property type="entry name" value="RNA-DIRECTED DNA POLYMERASE-RELATED"/>
    <property type="match status" value="1"/>
</dbReference>
<dbReference type="OrthoDB" id="1702682at2759"/>